<gene>
    <name evidence="3" type="ORF">SAMN05444372_10467</name>
</gene>
<dbReference type="EMBL" id="FQWF01000004">
    <property type="protein sequence ID" value="SHG27110.1"/>
    <property type="molecule type" value="Genomic_DNA"/>
</dbReference>
<organism evidence="3 4">
    <name type="scientific">Flavobacterium micromati</name>
    <dbReference type="NCBI Taxonomy" id="229205"/>
    <lineage>
        <taxon>Bacteria</taxon>
        <taxon>Pseudomonadati</taxon>
        <taxon>Bacteroidota</taxon>
        <taxon>Flavobacteriia</taxon>
        <taxon>Flavobacteriales</taxon>
        <taxon>Flavobacteriaceae</taxon>
        <taxon>Flavobacterium</taxon>
    </lineage>
</organism>
<dbReference type="SMART" id="SM00850">
    <property type="entry name" value="LytTR"/>
    <property type="match status" value="1"/>
</dbReference>
<evidence type="ECO:0000256" key="1">
    <source>
        <dbReference type="SAM" id="Phobius"/>
    </source>
</evidence>
<dbReference type="Pfam" id="PF04397">
    <property type="entry name" value="LytTR"/>
    <property type="match status" value="1"/>
</dbReference>
<proteinExistence type="predicted"/>
<keyword evidence="1" id="KW-0472">Membrane</keyword>
<dbReference type="Proteomes" id="UP000184020">
    <property type="component" value="Unassembled WGS sequence"/>
</dbReference>
<dbReference type="RefSeq" id="WP_073017985.1">
    <property type="nucleotide sequence ID" value="NZ_FQWF01000004.1"/>
</dbReference>
<feature type="transmembrane region" description="Helical" evidence="1">
    <location>
        <begin position="48"/>
        <end position="69"/>
    </location>
</feature>
<name>A0A1M5IGN5_9FLAO</name>
<accession>A0A1M5IGN5</accession>
<evidence type="ECO:0000313" key="3">
    <source>
        <dbReference type="EMBL" id="SHG27110.1"/>
    </source>
</evidence>
<evidence type="ECO:0000313" key="4">
    <source>
        <dbReference type="Proteomes" id="UP000184020"/>
    </source>
</evidence>
<feature type="transmembrane region" description="Helical" evidence="1">
    <location>
        <begin position="124"/>
        <end position="142"/>
    </location>
</feature>
<keyword evidence="1" id="KW-1133">Transmembrane helix</keyword>
<feature type="transmembrane region" description="Helical" evidence="1">
    <location>
        <begin position="17"/>
        <end position="36"/>
    </location>
</feature>
<dbReference type="InterPro" id="IPR007492">
    <property type="entry name" value="LytTR_DNA-bd_dom"/>
</dbReference>
<dbReference type="OrthoDB" id="1118393at2"/>
<dbReference type="PROSITE" id="PS50930">
    <property type="entry name" value="HTH_LYTTR"/>
    <property type="match status" value="1"/>
</dbReference>
<feature type="transmembrane region" description="Helical" evidence="1">
    <location>
        <begin position="90"/>
        <end position="112"/>
    </location>
</feature>
<protein>
    <submittedName>
        <fullName evidence="3">Transcriptional regulator, LytTR family</fullName>
    </submittedName>
</protein>
<sequence length="290" mass="33451">MANIFTQPYPLPNNKKTAFLICSFAGIIIFSIFYFFQPFGLNNENSNLILKIGLLYGLITFITSLLIAVGLPVLFPKTFDEKKWTVIKEIVFLLFIVGSIAIVNLLATQFFYKLSFSFSGFFSILKYTFGFALFPVLFSVLFKQQLLVQKYKSEAKNINENRIKKDIISEEMTPRIEIVRFIGDNISEELEIEAGDFLCAEAEENYITIYYLNNHNLKKVIFRMSLKKLENQNNLPHYFFRCHKSFYVNLNNVSQLSGNAQGYKLNINLLPFLVPVSRSLNATIKQKITI</sequence>
<dbReference type="AlphaFoldDB" id="A0A1M5IGN5"/>
<feature type="domain" description="HTH LytTR-type" evidence="2">
    <location>
        <begin position="200"/>
        <end position="290"/>
    </location>
</feature>
<dbReference type="STRING" id="229205.SAMN05444372_10467"/>
<dbReference type="Gene3D" id="2.40.50.1020">
    <property type="entry name" value="LytTr DNA-binding domain"/>
    <property type="match status" value="1"/>
</dbReference>
<reference evidence="4" key="1">
    <citation type="submission" date="2016-11" db="EMBL/GenBank/DDBJ databases">
        <authorList>
            <person name="Varghese N."/>
            <person name="Submissions S."/>
        </authorList>
    </citation>
    <scope>NUCLEOTIDE SEQUENCE [LARGE SCALE GENOMIC DNA]</scope>
    <source>
        <strain evidence="4">DSM 17659</strain>
    </source>
</reference>
<evidence type="ECO:0000259" key="2">
    <source>
        <dbReference type="PROSITE" id="PS50930"/>
    </source>
</evidence>
<keyword evidence="1" id="KW-0812">Transmembrane</keyword>
<keyword evidence="4" id="KW-1185">Reference proteome</keyword>
<dbReference type="GO" id="GO:0003677">
    <property type="term" value="F:DNA binding"/>
    <property type="evidence" value="ECO:0007669"/>
    <property type="project" value="InterPro"/>
</dbReference>